<keyword evidence="6" id="KW-1278">Translocase</keyword>
<dbReference type="PRINTS" id="PR00906">
    <property type="entry name" value="SECA"/>
</dbReference>
<reference evidence="10" key="2">
    <citation type="journal article" date="2021" name="PeerJ">
        <title>Extensive microbial diversity within the chicken gut microbiome revealed by metagenomics and culture.</title>
        <authorList>
            <person name="Gilroy R."/>
            <person name="Ravi A."/>
            <person name="Getino M."/>
            <person name="Pursley I."/>
            <person name="Horton D.L."/>
            <person name="Alikhan N.F."/>
            <person name="Baker D."/>
            <person name="Gharbi K."/>
            <person name="Hall N."/>
            <person name="Watson M."/>
            <person name="Adriaenssens E.M."/>
            <person name="Foster-Nyarko E."/>
            <person name="Jarju S."/>
            <person name="Secka A."/>
            <person name="Antonio M."/>
            <person name="Oren A."/>
            <person name="Chaudhuri R.R."/>
            <person name="La Ragione R."/>
            <person name="Hildebrand F."/>
            <person name="Pallen M.J."/>
        </authorList>
    </citation>
    <scope>NUCLEOTIDE SEQUENCE</scope>
    <source>
        <strain evidence="10">CHK165-10780</strain>
    </source>
</reference>
<dbReference type="Pfam" id="PF07517">
    <property type="entry name" value="SecA_DEAD"/>
    <property type="match status" value="1"/>
</dbReference>
<dbReference type="GO" id="GO:0006605">
    <property type="term" value="P:protein targeting"/>
    <property type="evidence" value="ECO:0007669"/>
    <property type="project" value="InterPro"/>
</dbReference>
<evidence type="ECO:0000256" key="7">
    <source>
        <dbReference type="ARBA" id="ARBA00023010"/>
    </source>
</evidence>
<dbReference type="InterPro" id="IPR000185">
    <property type="entry name" value="SecA"/>
</dbReference>
<dbReference type="Gene3D" id="3.40.50.300">
    <property type="entry name" value="P-loop containing nucleotide triphosphate hydrolases"/>
    <property type="match status" value="2"/>
</dbReference>
<keyword evidence="7" id="KW-0811">Translocation</keyword>
<dbReference type="SMART" id="SM00957">
    <property type="entry name" value="SecA_DEAD"/>
    <property type="match status" value="1"/>
</dbReference>
<dbReference type="SUPFAM" id="SSF81767">
    <property type="entry name" value="Pre-protein crosslinking domain of SecA"/>
    <property type="match status" value="1"/>
</dbReference>
<dbReference type="InterPro" id="IPR027417">
    <property type="entry name" value="P-loop_NTPase"/>
</dbReference>
<dbReference type="InterPro" id="IPR011130">
    <property type="entry name" value="SecA_preprotein_X-link_dom"/>
</dbReference>
<proteinExistence type="predicted"/>
<keyword evidence="5" id="KW-0653">Protein transport</keyword>
<feature type="non-terminal residue" evidence="10">
    <location>
        <position position="1071"/>
    </location>
</feature>
<evidence type="ECO:0000256" key="6">
    <source>
        <dbReference type="ARBA" id="ARBA00022967"/>
    </source>
</evidence>
<evidence type="ECO:0000313" key="10">
    <source>
        <dbReference type="EMBL" id="HIQ65425.1"/>
    </source>
</evidence>
<dbReference type="PANTHER" id="PTHR30612:SF0">
    <property type="entry name" value="CHLOROPLAST PROTEIN-TRANSPORTING ATPASE"/>
    <property type="match status" value="1"/>
</dbReference>
<dbReference type="InterPro" id="IPR036266">
    <property type="entry name" value="SecA_Wing/Scaffold_sf"/>
</dbReference>
<evidence type="ECO:0000256" key="3">
    <source>
        <dbReference type="ARBA" id="ARBA00022741"/>
    </source>
</evidence>
<dbReference type="PANTHER" id="PTHR30612">
    <property type="entry name" value="SECA INNER MEMBRANE COMPONENT OF SEC PROTEIN SECRETION SYSTEM"/>
    <property type="match status" value="1"/>
</dbReference>
<dbReference type="AlphaFoldDB" id="A0A9D0Z0T4"/>
<keyword evidence="1" id="KW-0813">Transport</keyword>
<dbReference type="InterPro" id="IPR044722">
    <property type="entry name" value="SecA_SF2_C"/>
</dbReference>
<dbReference type="SUPFAM" id="SSF81886">
    <property type="entry name" value="Helical scaffold and wing domains of SecA"/>
    <property type="match status" value="1"/>
</dbReference>
<dbReference type="EMBL" id="DVFU01000133">
    <property type="protein sequence ID" value="HIQ65425.1"/>
    <property type="molecule type" value="Genomic_DNA"/>
</dbReference>
<name>A0A9D0Z0T4_9FIRM</name>
<evidence type="ECO:0000256" key="5">
    <source>
        <dbReference type="ARBA" id="ARBA00022927"/>
    </source>
</evidence>
<evidence type="ECO:0000256" key="1">
    <source>
        <dbReference type="ARBA" id="ARBA00022448"/>
    </source>
</evidence>
<organism evidence="10 11">
    <name type="scientific">Candidatus Faecenecus gallistercoris</name>
    <dbReference type="NCBI Taxonomy" id="2840793"/>
    <lineage>
        <taxon>Bacteria</taxon>
        <taxon>Bacillati</taxon>
        <taxon>Bacillota</taxon>
        <taxon>Bacillota incertae sedis</taxon>
        <taxon>Candidatus Faecenecus</taxon>
    </lineage>
</organism>
<evidence type="ECO:0000256" key="4">
    <source>
        <dbReference type="ARBA" id="ARBA00022840"/>
    </source>
</evidence>
<reference evidence="10" key="1">
    <citation type="submission" date="2020-10" db="EMBL/GenBank/DDBJ databases">
        <authorList>
            <person name="Gilroy R."/>
        </authorList>
    </citation>
    <scope>NUCLEOTIDE SEQUENCE</scope>
    <source>
        <strain evidence="10">CHK165-10780</strain>
    </source>
</reference>
<sequence length="1071" mass="121083">MAEEKNSTVHSKHEIQYITDDRTGHLKLDPFNRDVKREERSREKRVAEIKENIHKFDALSDKDLAQQNLELHQRAKGIVRKYQRDLDQALANGKTDIANKIRKQVDDEIKEQLLDDAFAIVSAAVKREKGFDLHDSQINAALVLCDENIAEMRCGGGKTIMQFLPAYFNTLTLDHHFVITPNDYLKYEGYIEAKKVFDHLGMSVGIMPENIHEREQREQVKEESHKDIVYATSASIAHSMLLDRMAKPDERALPSESMSASIDEIDQIVLDNARTPFVISDSNVKLNDGLEHLAQAFISENFKVQNVEGLENVKDLKDATSTKIYDHETGKFLVDMVFDVRTRTPQMTDLGDQHLDEFMARNPIFGTLTDHDRELFINYYVPNAIHAKYVMRRDVDYVVENGKIVVYNASSGRKAKSSEYSRGIQQALEAKEGLQIHTESVNGDEMSILDMVRKFDKVSGCSGTVRELNDYFEDRFGKCVREIPAPPSNAINEAPVYFLHKSAKQQYIYEDIIGRKYKQAYMGDNLKYQPDAPIMIVATSKTEADSLYKVLSKSSLGKDVRMITADNSDEEMRIFAQSGRKGAITISTLMAGRGTDIKLGGAPAQAASAEVCAKLKATGKIDDATLSKIRANLDSNDQAFFANPKNQQIVSLYQQLNQKYSEEMKGQKEEVNNLGGLCVISTDFVSSERGQRQLLSRAARQSDNGTTVQFVSFEDEGFQGSLLSSNDVKKIENMLVQAGYDKDAPITPSMGKIYKECQRLIDKCRRSYDVNQAASIMQTDPYYDVIQKNGDHFREERDAIYNPEYDPIDVMKTVIQRGIEDTVSKFMPGTNPRTWDLQGLKDIYLGILVGEDAFQLTEEQLSQISPELVSNLLTERAHSLLSLNQPEKINPRMLNNMMDQYFKSFNSAIGMFSDDARGLQNSAAMTPQLDQDKRFSLYLDLTQDYFNQMRDGISYDFLARANGIDLMKKETYDVQISKSTRRELNIYSRTKPASELDSSIVYQTYTTDMEKEARKAGMSFGNYVVVQEESLSPLEKKLANVVKSELANFDKSNAQRYSSLSSASALSLAEA</sequence>
<dbReference type="GO" id="GO:0005524">
    <property type="term" value="F:ATP binding"/>
    <property type="evidence" value="ECO:0007669"/>
    <property type="project" value="UniProtKB-KW"/>
</dbReference>
<evidence type="ECO:0000313" key="11">
    <source>
        <dbReference type="Proteomes" id="UP000886725"/>
    </source>
</evidence>
<evidence type="ECO:0000256" key="8">
    <source>
        <dbReference type="ARBA" id="ARBA00023136"/>
    </source>
</evidence>
<dbReference type="GO" id="GO:0006886">
    <property type="term" value="P:intracellular protein transport"/>
    <property type="evidence" value="ECO:0007669"/>
    <property type="project" value="InterPro"/>
</dbReference>
<dbReference type="InterPro" id="IPR014018">
    <property type="entry name" value="SecA_motor_DEAD"/>
</dbReference>
<dbReference type="GO" id="GO:0016020">
    <property type="term" value="C:membrane"/>
    <property type="evidence" value="ECO:0007669"/>
    <property type="project" value="InterPro"/>
</dbReference>
<dbReference type="GO" id="GO:0017038">
    <property type="term" value="P:protein import"/>
    <property type="evidence" value="ECO:0007669"/>
    <property type="project" value="InterPro"/>
</dbReference>
<dbReference type="PROSITE" id="PS51196">
    <property type="entry name" value="SECA_MOTOR_DEAD"/>
    <property type="match status" value="1"/>
</dbReference>
<dbReference type="Pfam" id="PF01043">
    <property type="entry name" value="SecA_PP_bind"/>
    <property type="match status" value="1"/>
</dbReference>
<dbReference type="Pfam" id="PF21090">
    <property type="entry name" value="P-loop_SecA"/>
    <property type="match status" value="1"/>
</dbReference>
<accession>A0A9D0Z0T4</accession>
<keyword evidence="2" id="KW-1003">Cell membrane</keyword>
<gene>
    <name evidence="10" type="ORF">IAC85_06785</name>
</gene>
<dbReference type="SUPFAM" id="SSF52540">
    <property type="entry name" value="P-loop containing nucleoside triphosphate hydrolases"/>
    <property type="match status" value="2"/>
</dbReference>
<dbReference type="Proteomes" id="UP000886725">
    <property type="component" value="Unassembled WGS sequence"/>
</dbReference>
<dbReference type="SMART" id="SM00958">
    <property type="entry name" value="SecA_PP_bind"/>
    <property type="match status" value="1"/>
</dbReference>
<evidence type="ECO:0000259" key="9">
    <source>
        <dbReference type="PROSITE" id="PS51196"/>
    </source>
</evidence>
<protein>
    <recommendedName>
        <fullName evidence="9">SecA family profile domain-containing protein</fullName>
    </recommendedName>
</protein>
<keyword evidence="3" id="KW-0547">Nucleotide-binding</keyword>
<dbReference type="InterPro" id="IPR036670">
    <property type="entry name" value="SecA_X-link_sf"/>
</dbReference>
<comment type="caution">
    <text evidence="10">The sequence shown here is derived from an EMBL/GenBank/DDBJ whole genome shotgun (WGS) entry which is preliminary data.</text>
</comment>
<keyword evidence="4" id="KW-0067">ATP-binding</keyword>
<feature type="domain" description="SecA family profile" evidence="9">
    <location>
        <begin position="24"/>
        <end position="747"/>
    </location>
</feature>
<evidence type="ECO:0000256" key="2">
    <source>
        <dbReference type="ARBA" id="ARBA00022475"/>
    </source>
</evidence>
<dbReference type="Gene3D" id="3.90.1440.10">
    <property type="entry name" value="SecA, preprotein cross-linking domain"/>
    <property type="match status" value="1"/>
</dbReference>
<keyword evidence="8" id="KW-0472">Membrane</keyword>
<dbReference type="InterPro" id="IPR011115">
    <property type="entry name" value="SecA_DEAD"/>
</dbReference>